<feature type="transmembrane region" description="Helical" evidence="1">
    <location>
        <begin position="102"/>
        <end position="122"/>
    </location>
</feature>
<reference evidence="2" key="1">
    <citation type="journal article" date="2020" name="Nature">
        <title>Giant virus diversity and host interactions through global metagenomics.</title>
        <authorList>
            <person name="Schulz F."/>
            <person name="Roux S."/>
            <person name="Paez-Espino D."/>
            <person name="Jungbluth S."/>
            <person name="Walsh D.A."/>
            <person name="Denef V.J."/>
            <person name="McMahon K.D."/>
            <person name="Konstantinidis K.T."/>
            <person name="Eloe-Fadrosh E.A."/>
            <person name="Kyrpides N.C."/>
            <person name="Woyke T."/>
        </authorList>
    </citation>
    <scope>NUCLEOTIDE SEQUENCE</scope>
    <source>
        <strain evidence="2">GVMAG-S-1035118-87</strain>
    </source>
</reference>
<dbReference type="EMBL" id="MN740628">
    <property type="protein sequence ID" value="QHS79287.1"/>
    <property type="molecule type" value="Genomic_DNA"/>
</dbReference>
<feature type="transmembrane region" description="Helical" evidence="1">
    <location>
        <begin position="75"/>
        <end position="96"/>
    </location>
</feature>
<keyword evidence="1" id="KW-0472">Membrane</keyword>
<feature type="transmembrane region" description="Helical" evidence="1">
    <location>
        <begin position="129"/>
        <end position="149"/>
    </location>
</feature>
<feature type="transmembrane region" description="Helical" evidence="1">
    <location>
        <begin position="32"/>
        <end position="54"/>
    </location>
</feature>
<proteinExistence type="predicted"/>
<name>A0A6C0AHJ9_9ZZZZ</name>
<dbReference type="AlphaFoldDB" id="A0A6C0AHJ9"/>
<keyword evidence="1" id="KW-1133">Transmembrane helix</keyword>
<sequence length="192" mass="21828">MALTSNDFLQMSPLFIAVFMLMTSMFNGDVKGFVWLGCVIVGIVLIIFLGNTKLFKSEINDCQKAPAIIDLFSNYPNLSVSTFFIVFTLTYLILPMYQNKDWNYYVIVGFLAMLVTDTLFKLRNCTKPIGIFSGFTLGAFLSWISYLIIQTAGGDKLLYYNTISSNNIYCSRPKKQQFKCYVYKNGEIISTL</sequence>
<keyword evidence="1" id="KW-0812">Transmembrane</keyword>
<evidence type="ECO:0000313" key="2">
    <source>
        <dbReference type="EMBL" id="QHS79287.1"/>
    </source>
</evidence>
<protein>
    <submittedName>
        <fullName evidence="2">Uncharacterized protein</fullName>
    </submittedName>
</protein>
<accession>A0A6C0AHJ9</accession>
<organism evidence="2">
    <name type="scientific">viral metagenome</name>
    <dbReference type="NCBI Taxonomy" id="1070528"/>
    <lineage>
        <taxon>unclassified sequences</taxon>
        <taxon>metagenomes</taxon>
        <taxon>organismal metagenomes</taxon>
    </lineage>
</organism>
<evidence type="ECO:0000256" key="1">
    <source>
        <dbReference type="SAM" id="Phobius"/>
    </source>
</evidence>